<feature type="transmembrane region" description="Helical" evidence="9">
    <location>
        <begin position="323"/>
        <end position="345"/>
    </location>
</feature>
<feature type="transmembrane region" description="Helical" evidence="9">
    <location>
        <begin position="152"/>
        <end position="170"/>
    </location>
</feature>
<accession>A0ABX1CFD7</accession>
<dbReference type="Pfam" id="PF01594">
    <property type="entry name" value="AI-2E_transport"/>
    <property type="match status" value="1"/>
</dbReference>
<evidence type="ECO:0000256" key="8">
    <source>
        <dbReference type="SAM" id="MobiDB-lite"/>
    </source>
</evidence>
<evidence type="ECO:0000256" key="4">
    <source>
        <dbReference type="ARBA" id="ARBA00022475"/>
    </source>
</evidence>
<dbReference type="InterPro" id="IPR002549">
    <property type="entry name" value="AI-2E-like"/>
</dbReference>
<keyword evidence="3" id="KW-0813">Transport</keyword>
<evidence type="ECO:0000256" key="7">
    <source>
        <dbReference type="ARBA" id="ARBA00023136"/>
    </source>
</evidence>
<reference evidence="10 11" key="1">
    <citation type="submission" date="2020-03" db="EMBL/GenBank/DDBJ databases">
        <title>Draft genome of Streptomyces sp. ventii, isolated from the Axial Seamount in the Pacific Ocean, and resequencing of the two type strains Streptomyces lonarensis strain NCL 716 and Streptomyces bohaiensis strain 11A07.</title>
        <authorList>
            <person name="Loughran R.M."/>
            <person name="Pfannmuller K.M."/>
            <person name="Wasson B.J."/>
            <person name="Deadmond M.C."/>
            <person name="Paddock B.E."/>
            <person name="Koyack M.J."/>
            <person name="Gallegos D.A."/>
            <person name="Mitchell E.A."/>
            <person name="Ushijima B."/>
            <person name="Saw J.H."/>
            <person name="Mcphail K.L."/>
            <person name="Videau P."/>
        </authorList>
    </citation>
    <scope>NUCLEOTIDE SEQUENCE [LARGE SCALE GENOMIC DNA]</scope>
    <source>
        <strain evidence="10 11">11A07</strain>
    </source>
</reference>
<keyword evidence="6 9" id="KW-1133">Transmembrane helix</keyword>
<keyword evidence="4" id="KW-1003">Cell membrane</keyword>
<feature type="compositionally biased region" description="Low complexity" evidence="8">
    <location>
        <begin position="1"/>
        <end position="24"/>
    </location>
</feature>
<feature type="region of interest" description="Disordered" evidence="8">
    <location>
        <begin position="1"/>
        <end position="115"/>
    </location>
</feature>
<keyword evidence="11" id="KW-1185">Reference proteome</keyword>
<sequence>MAARLQRLRAQVSRVRSRVSAYRQAAEEEVARREREHERRVVGDDEPSLHHGRPEGDAPTRTRIAQSVSVSARSPLAAGETAPRATAEDPAAGGHGGGDGRPGGPGTRPGPPPPAEALPWGLRVASEICWRLLVMAAVVWVLMQVVDAISLLVISFAAGLLVTALLQPFTGRLKQMGLGRGAATAVTSFTGFGVIGLVGWFVVWQVMENIDNLVESVTDGINELRDWAVDGPFAVSEDDLTQMVDNVNRWLSDHSAELTSAGLEGANYLLRFLSGAGIALFVVLFLLYDGRNIWYWCLKFLPASARPGVAGAGPRAWITLTGYVRGTVLVAAIDAVGIGIGLYILNVPMAVPLAVIVFLFAFIPIVGAFGSGALAVVVAFVTDGPITALLVVALVLVVQQVESQILQPLILGRLVRVHPLGVVLAVTAGTLLAGIPGAVVAVPLVAVLNTVVGYLRAYHREAEMRADPRTSGATVAALAPTPPPYSMEKGEAPAEPAAGAAGTERPPGEPADGGGPAGTDTPP</sequence>
<dbReference type="PANTHER" id="PTHR21716">
    <property type="entry name" value="TRANSMEMBRANE PROTEIN"/>
    <property type="match status" value="1"/>
</dbReference>
<feature type="transmembrane region" description="Helical" evidence="9">
    <location>
        <begin position="268"/>
        <end position="288"/>
    </location>
</feature>
<proteinExistence type="inferred from homology"/>
<evidence type="ECO:0000256" key="2">
    <source>
        <dbReference type="ARBA" id="ARBA00009773"/>
    </source>
</evidence>
<keyword evidence="5 9" id="KW-0812">Transmembrane</keyword>
<dbReference type="Proteomes" id="UP000727056">
    <property type="component" value="Unassembled WGS sequence"/>
</dbReference>
<feature type="transmembrane region" description="Helical" evidence="9">
    <location>
        <begin position="182"/>
        <end position="203"/>
    </location>
</feature>
<feature type="non-terminal residue" evidence="10">
    <location>
        <position position="523"/>
    </location>
</feature>
<feature type="compositionally biased region" description="Gly residues" evidence="8">
    <location>
        <begin position="93"/>
        <end position="107"/>
    </location>
</feature>
<evidence type="ECO:0000256" key="3">
    <source>
        <dbReference type="ARBA" id="ARBA00022448"/>
    </source>
</evidence>
<feature type="compositionally biased region" description="Polar residues" evidence="8">
    <location>
        <begin position="63"/>
        <end position="72"/>
    </location>
</feature>
<feature type="region of interest" description="Disordered" evidence="8">
    <location>
        <begin position="469"/>
        <end position="523"/>
    </location>
</feature>
<evidence type="ECO:0000313" key="11">
    <source>
        <dbReference type="Proteomes" id="UP000727056"/>
    </source>
</evidence>
<feature type="transmembrane region" description="Helical" evidence="9">
    <location>
        <begin position="422"/>
        <end position="455"/>
    </location>
</feature>
<feature type="compositionally biased region" description="Low complexity" evidence="8">
    <location>
        <begin position="493"/>
        <end position="505"/>
    </location>
</feature>
<name>A0ABX1CFD7_9ACTN</name>
<comment type="caution">
    <text evidence="10">The sequence shown here is derived from an EMBL/GenBank/DDBJ whole genome shotgun (WGS) entry which is preliminary data.</text>
</comment>
<dbReference type="PANTHER" id="PTHR21716:SF53">
    <property type="entry name" value="PERMEASE PERM-RELATED"/>
    <property type="match status" value="1"/>
</dbReference>
<protein>
    <submittedName>
        <fullName evidence="10">AI-2E family transporter</fullName>
    </submittedName>
</protein>
<evidence type="ECO:0000256" key="1">
    <source>
        <dbReference type="ARBA" id="ARBA00004651"/>
    </source>
</evidence>
<comment type="subcellular location">
    <subcellularLocation>
        <location evidence="1">Cell membrane</location>
        <topology evidence="1">Multi-pass membrane protein</topology>
    </subcellularLocation>
</comment>
<feature type="compositionally biased region" description="Basic and acidic residues" evidence="8">
    <location>
        <begin position="25"/>
        <end position="60"/>
    </location>
</feature>
<evidence type="ECO:0000313" key="10">
    <source>
        <dbReference type="EMBL" id="NJQ17768.1"/>
    </source>
</evidence>
<dbReference type="EMBL" id="JAAVJC010000403">
    <property type="protein sequence ID" value="NJQ17768.1"/>
    <property type="molecule type" value="Genomic_DNA"/>
</dbReference>
<evidence type="ECO:0000256" key="9">
    <source>
        <dbReference type="SAM" id="Phobius"/>
    </source>
</evidence>
<feature type="transmembrane region" description="Helical" evidence="9">
    <location>
        <begin position="351"/>
        <end position="381"/>
    </location>
</feature>
<gene>
    <name evidence="10" type="ORF">HCN52_23230</name>
</gene>
<comment type="similarity">
    <text evidence="2">Belongs to the autoinducer-2 exporter (AI-2E) (TC 2.A.86) family.</text>
</comment>
<evidence type="ECO:0000256" key="5">
    <source>
        <dbReference type="ARBA" id="ARBA00022692"/>
    </source>
</evidence>
<keyword evidence="7 9" id="KW-0472">Membrane</keyword>
<evidence type="ECO:0000256" key="6">
    <source>
        <dbReference type="ARBA" id="ARBA00022989"/>
    </source>
</evidence>
<organism evidence="10 11">
    <name type="scientific">Streptomyces bohaiensis</name>
    <dbReference type="NCBI Taxonomy" id="1431344"/>
    <lineage>
        <taxon>Bacteria</taxon>
        <taxon>Bacillati</taxon>
        <taxon>Actinomycetota</taxon>
        <taxon>Actinomycetes</taxon>
        <taxon>Kitasatosporales</taxon>
        <taxon>Streptomycetaceae</taxon>
        <taxon>Streptomyces</taxon>
    </lineage>
</organism>
<dbReference type="RefSeq" id="WP_168090399.1">
    <property type="nucleotide sequence ID" value="NZ_JAAVJC010000403.1"/>
</dbReference>